<gene>
    <name evidence="1" type="ORF">D6D85_15565</name>
</gene>
<evidence type="ECO:0000313" key="2">
    <source>
        <dbReference type="Proteomes" id="UP000277582"/>
    </source>
</evidence>
<organism evidence="1 2">
    <name type="scientific">Candidatus Methanodesulfokora washburnensis</name>
    <dbReference type="NCBI Taxonomy" id="2478471"/>
    <lineage>
        <taxon>Archaea</taxon>
        <taxon>Thermoproteota</taxon>
        <taxon>Candidatus Korarchaeia</taxon>
        <taxon>Candidatus Korarchaeia incertae sedis</taxon>
        <taxon>Candidatus Methanodesulfokora</taxon>
    </lineage>
</organism>
<reference evidence="1 2" key="1">
    <citation type="submission" date="2018-10" db="EMBL/GenBank/DDBJ databases">
        <title>Co-occurring genomic capacity for anaerobic methane metabolism and dissimilatory sulfite reduction discovered in the Korarchaeota.</title>
        <authorList>
            <person name="Mckay L.J."/>
            <person name="Dlakic M."/>
            <person name="Fields M.W."/>
            <person name="Delmont T.O."/>
            <person name="Eren A.M."/>
            <person name="Jay Z.J."/>
            <person name="Klingelsmith K.B."/>
            <person name="Rusch D.B."/>
            <person name="Inskeep W.P."/>
        </authorList>
    </citation>
    <scope>NUCLEOTIDE SEQUENCE [LARGE SCALE GENOMIC DNA]</scope>
    <source>
        <strain evidence="1 2">MDKW</strain>
    </source>
</reference>
<accession>A0A3R9R0K6</accession>
<dbReference type="EMBL" id="RCOS01000171">
    <property type="protein sequence ID" value="RSN71659.1"/>
    <property type="molecule type" value="Genomic_DNA"/>
</dbReference>
<name>A0A3R9R0K6_9CREN</name>
<dbReference type="AlphaFoldDB" id="A0A3R9R0K6"/>
<keyword evidence="2" id="KW-1185">Reference proteome</keyword>
<protein>
    <recommendedName>
        <fullName evidence="3">DUF5678 domain-containing protein</fullName>
    </recommendedName>
</protein>
<proteinExistence type="predicted"/>
<sequence length="132" mass="14782">MVNKLTLVIKNIDKKVVREFKAEAIRRGLTLSKAFEEAARIWLEFKDKAIVSEQDLNNLVYESMEEELRKNRGKYAVIAKGKLLGIFETIEDVSLALRSANVRNAIVVKIGHDDVLVEGPEWLGGSIELGSA</sequence>
<dbReference type="Proteomes" id="UP000277582">
    <property type="component" value="Unassembled WGS sequence"/>
</dbReference>
<evidence type="ECO:0000313" key="1">
    <source>
        <dbReference type="EMBL" id="RSN71659.1"/>
    </source>
</evidence>
<evidence type="ECO:0008006" key="3">
    <source>
        <dbReference type="Google" id="ProtNLM"/>
    </source>
</evidence>
<comment type="caution">
    <text evidence="1">The sequence shown here is derived from an EMBL/GenBank/DDBJ whole genome shotgun (WGS) entry which is preliminary data.</text>
</comment>